<evidence type="ECO:0000313" key="1">
    <source>
        <dbReference type="EMBL" id="KAA0066591.1"/>
    </source>
</evidence>
<dbReference type="EMBL" id="SSTE01000887">
    <property type="protein sequence ID" value="KAA0066591.1"/>
    <property type="molecule type" value="Genomic_DNA"/>
</dbReference>
<dbReference type="PANTHER" id="PTHR33437:SF2">
    <property type="entry name" value="OS06G0361200 PROTEIN"/>
    <property type="match status" value="1"/>
</dbReference>
<dbReference type="PANTHER" id="PTHR33437">
    <property type="entry name" value="OS06G0361200 PROTEIN"/>
    <property type="match status" value="1"/>
</dbReference>
<accession>A0A5A7VLT9</accession>
<organism evidence="1 2">
    <name type="scientific">Cucumis melo var. makuwa</name>
    <name type="common">Oriental melon</name>
    <dbReference type="NCBI Taxonomy" id="1194695"/>
    <lineage>
        <taxon>Eukaryota</taxon>
        <taxon>Viridiplantae</taxon>
        <taxon>Streptophyta</taxon>
        <taxon>Embryophyta</taxon>
        <taxon>Tracheophyta</taxon>
        <taxon>Spermatophyta</taxon>
        <taxon>Magnoliopsida</taxon>
        <taxon>eudicotyledons</taxon>
        <taxon>Gunneridae</taxon>
        <taxon>Pentapetalae</taxon>
        <taxon>rosids</taxon>
        <taxon>fabids</taxon>
        <taxon>Cucurbitales</taxon>
        <taxon>Cucurbitaceae</taxon>
        <taxon>Benincaseae</taxon>
        <taxon>Cucumis</taxon>
    </lineage>
</organism>
<dbReference type="AlphaFoldDB" id="A0A5A7VLT9"/>
<gene>
    <name evidence="1" type="ORF">E6C27_scaffold25G001660</name>
</gene>
<name>A0A5A7VLT9_CUCMM</name>
<dbReference type="Proteomes" id="UP000321393">
    <property type="component" value="Unassembled WGS sequence"/>
</dbReference>
<comment type="caution">
    <text evidence="1">The sequence shown here is derived from an EMBL/GenBank/DDBJ whole genome shotgun (WGS) entry which is preliminary data.</text>
</comment>
<proteinExistence type="predicted"/>
<sequence>MQQSISIASVSVQQLQDMITSSIKAQYRGLQQTKGDPKQHIAHFVETCENAGSKGDQLGRQFVRSLKENAFEWYTDIELEVIDSWKQSFSTASIALDVSST</sequence>
<evidence type="ECO:0000313" key="2">
    <source>
        <dbReference type="Proteomes" id="UP000321393"/>
    </source>
</evidence>
<protein>
    <submittedName>
        <fullName evidence="1">Ty3-gypsy retrotransposon protein</fullName>
    </submittedName>
</protein>
<reference evidence="1 2" key="1">
    <citation type="submission" date="2019-08" db="EMBL/GenBank/DDBJ databases">
        <title>Draft genome sequences of two oriental melons (Cucumis melo L. var makuwa).</title>
        <authorList>
            <person name="Kwon S.-Y."/>
        </authorList>
    </citation>
    <scope>NUCLEOTIDE SEQUENCE [LARGE SCALE GENOMIC DNA]</scope>
    <source>
        <strain evidence="2">cv. SW 3</strain>
        <tissue evidence="1">Leaf</tissue>
    </source>
</reference>
<dbReference type="OrthoDB" id="1740536at2759"/>